<dbReference type="Proteomes" id="UP000612808">
    <property type="component" value="Unassembled WGS sequence"/>
</dbReference>
<feature type="compositionally biased region" description="Low complexity" evidence="1">
    <location>
        <begin position="11"/>
        <end position="36"/>
    </location>
</feature>
<proteinExistence type="predicted"/>
<dbReference type="AlphaFoldDB" id="A0A8J3NDN3"/>
<accession>A0A8J3NDN3</accession>
<protein>
    <submittedName>
        <fullName evidence="2">Uncharacterized protein</fullName>
    </submittedName>
</protein>
<organism evidence="2 3">
    <name type="scientific">Actinocatenispora rupis</name>
    <dbReference type="NCBI Taxonomy" id="519421"/>
    <lineage>
        <taxon>Bacteria</taxon>
        <taxon>Bacillati</taxon>
        <taxon>Actinomycetota</taxon>
        <taxon>Actinomycetes</taxon>
        <taxon>Micromonosporales</taxon>
        <taxon>Micromonosporaceae</taxon>
        <taxon>Actinocatenispora</taxon>
    </lineage>
</organism>
<evidence type="ECO:0000313" key="2">
    <source>
        <dbReference type="EMBL" id="GID13115.1"/>
    </source>
</evidence>
<dbReference type="RefSeq" id="WP_239076814.1">
    <property type="nucleotide sequence ID" value="NZ_BAAAZM010000007.1"/>
</dbReference>
<gene>
    <name evidence="2" type="ORF">Aru02nite_40040</name>
</gene>
<sequence length="145" mass="15567">MTANVIERPTETTGTDGATADPSGAAAEAAGTSAGTRADEDGTHRAGPAPTAETVPDDVVDRLLWRDAQYILARHHECDDTCAYCGAAWPCTATRLARRAEAAARLPWREGWTTRHDLNAVLALPGWRAARPPAQRPAVRRPFAR</sequence>
<keyword evidence="3" id="KW-1185">Reference proteome</keyword>
<feature type="region of interest" description="Disordered" evidence="1">
    <location>
        <begin position="1"/>
        <end position="56"/>
    </location>
</feature>
<evidence type="ECO:0000313" key="3">
    <source>
        <dbReference type="Proteomes" id="UP000612808"/>
    </source>
</evidence>
<comment type="caution">
    <text evidence="2">The sequence shown here is derived from an EMBL/GenBank/DDBJ whole genome shotgun (WGS) entry which is preliminary data.</text>
</comment>
<name>A0A8J3NDN3_9ACTN</name>
<dbReference type="EMBL" id="BOMB01000023">
    <property type="protein sequence ID" value="GID13115.1"/>
    <property type="molecule type" value="Genomic_DNA"/>
</dbReference>
<reference evidence="2" key="1">
    <citation type="submission" date="2021-01" db="EMBL/GenBank/DDBJ databases">
        <title>Whole genome shotgun sequence of Actinocatenispora rupis NBRC 107355.</title>
        <authorList>
            <person name="Komaki H."/>
            <person name="Tamura T."/>
        </authorList>
    </citation>
    <scope>NUCLEOTIDE SEQUENCE</scope>
    <source>
        <strain evidence="2">NBRC 107355</strain>
    </source>
</reference>
<evidence type="ECO:0000256" key="1">
    <source>
        <dbReference type="SAM" id="MobiDB-lite"/>
    </source>
</evidence>